<name>A0A2N0R9K6_9GLOM</name>
<comment type="caution">
    <text evidence="1">The sequence shown here is derived from an EMBL/GenBank/DDBJ whole genome shotgun (WGS) entry which is preliminary data.</text>
</comment>
<dbReference type="Proteomes" id="UP000232688">
    <property type="component" value="Unassembled WGS sequence"/>
</dbReference>
<reference evidence="1 2" key="1">
    <citation type="submission" date="2017-10" db="EMBL/GenBank/DDBJ databases">
        <title>Extensive intraspecific genome diversity in a model arbuscular mycorrhizal fungus.</title>
        <authorList>
            <person name="Chen E.C.H."/>
            <person name="Morin E."/>
            <person name="Baudet D."/>
            <person name="Noel J."/>
            <person name="Ndikumana S."/>
            <person name="Charron P."/>
            <person name="St-Onge C."/>
            <person name="Giorgi J."/>
            <person name="Grigoriev I.V."/>
            <person name="Roux C."/>
            <person name="Martin F.M."/>
            <person name="Corradi N."/>
        </authorList>
    </citation>
    <scope>NUCLEOTIDE SEQUENCE [LARGE SCALE GENOMIC DNA]</scope>
    <source>
        <strain evidence="1 2">A1</strain>
    </source>
</reference>
<gene>
    <name evidence="1" type="ORF">RhiirA1_468678</name>
</gene>
<evidence type="ECO:0000313" key="1">
    <source>
        <dbReference type="EMBL" id="PKC59978.1"/>
    </source>
</evidence>
<dbReference type="AlphaFoldDB" id="A0A2N0R9K6"/>
<proteinExistence type="predicted"/>
<reference evidence="1 2" key="2">
    <citation type="submission" date="2017-10" db="EMBL/GenBank/DDBJ databases">
        <title>Genome analyses suggest a sexual origin of heterokaryosis in a supposedly ancient asexual fungus.</title>
        <authorList>
            <person name="Corradi N."/>
            <person name="Sedzielewska K."/>
            <person name="Noel J."/>
            <person name="Charron P."/>
            <person name="Farinelli L."/>
            <person name="Marton T."/>
            <person name="Kruger M."/>
            <person name="Pelin A."/>
            <person name="Brachmann A."/>
            <person name="Corradi N."/>
        </authorList>
    </citation>
    <scope>NUCLEOTIDE SEQUENCE [LARGE SCALE GENOMIC DNA]</scope>
    <source>
        <strain evidence="1 2">A1</strain>
    </source>
</reference>
<sequence length="178" mass="21155">MSSNYEDSNIIKITRTKMVSNLQAQITRQKCPQIYKDIVSSKFTRTIKIMRIAISSKLRESQFQNFSKFTRITMSSRLQGQTCPQNLQGQQCPQNDVKVEFLFHHESNIRRSNLRTMYRQSRYNMKLIKKNFISYDWAVDEKVYIIIQELFVNFDLTIIMMLVLPVKVYNQLSNVITY</sequence>
<dbReference type="VEuPathDB" id="FungiDB:RhiirA1_468678"/>
<protein>
    <submittedName>
        <fullName evidence="1">Uncharacterized protein</fullName>
    </submittedName>
</protein>
<organism evidence="1 2">
    <name type="scientific">Rhizophagus irregularis</name>
    <dbReference type="NCBI Taxonomy" id="588596"/>
    <lineage>
        <taxon>Eukaryota</taxon>
        <taxon>Fungi</taxon>
        <taxon>Fungi incertae sedis</taxon>
        <taxon>Mucoromycota</taxon>
        <taxon>Glomeromycotina</taxon>
        <taxon>Glomeromycetes</taxon>
        <taxon>Glomerales</taxon>
        <taxon>Glomeraceae</taxon>
        <taxon>Rhizophagus</taxon>
    </lineage>
</organism>
<evidence type="ECO:0000313" key="2">
    <source>
        <dbReference type="Proteomes" id="UP000232688"/>
    </source>
</evidence>
<dbReference type="EMBL" id="LLXH01001223">
    <property type="protein sequence ID" value="PKC59978.1"/>
    <property type="molecule type" value="Genomic_DNA"/>
</dbReference>
<accession>A0A2N0R9K6</accession>